<keyword evidence="2" id="KW-1185">Reference proteome</keyword>
<comment type="caution">
    <text evidence="1">The sequence shown here is derived from an EMBL/GenBank/DDBJ whole genome shotgun (WGS) entry which is preliminary data.</text>
</comment>
<reference evidence="1" key="1">
    <citation type="submission" date="2018-12" db="EMBL/GenBank/DDBJ databases">
        <authorList>
            <person name="Will S."/>
            <person name="Neumann-Schaal M."/>
            <person name="Henke P."/>
        </authorList>
    </citation>
    <scope>NUCLEOTIDE SEQUENCE</scope>
    <source>
        <strain evidence="1">PCC 7102</strain>
    </source>
</reference>
<evidence type="ECO:0000313" key="2">
    <source>
        <dbReference type="Proteomes" id="UP000271624"/>
    </source>
</evidence>
<name>A0A433UHI1_9CYAN</name>
<proteinExistence type="predicted"/>
<sequence length="118" mass="12733">MNISSKSIFSLAICTITLLSCSKDYRPTAINITNNSKSILNDVVVSGTDFSVQIGKVSINEKKSISVRPSGESSVTVNFNVAGKNYSSGKQGYFEPGYRSMNVQIAPDFTVKVENGKI</sequence>
<dbReference type="RefSeq" id="WP_127087557.1">
    <property type="nucleotide sequence ID" value="NZ_RSCL01000060.1"/>
</dbReference>
<accession>A0A433UHI1</accession>
<dbReference type="PROSITE" id="PS51257">
    <property type="entry name" value="PROKAR_LIPOPROTEIN"/>
    <property type="match status" value="1"/>
</dbReference>
<reference evidence="1" key="2">
    <citation type="journal article" date="2019" name="Genome Biol. Evol.">
        <title>Day and night: Metabolic profiles and evolutionary relationships of six axenic non-marine cyanobacteria.</title>
        <authorList>
            <person name="Will S.E."/>
            <person name="Henke P."/>
            <person name="Boedeker C."/>
            <person name="Huang S."/>
            <person name="Brinkmann H."/>
            <person name="Rohde M."/>
            <person name="Jarek M."/>
            <person name="Friedl T."/>
            <person name="Seufert S."/>
            <person name="Schumacher M."/>
            <person name="Overmann J."/>
            <person name="Neumann-Schaal M."/>
            <person name="Petersen J."/>
        </authorList>
    </citation>
    <scope>NUCLEOTIDE SEQUENCE [LARGE SCALE GENOMIC DNA]</scope>
    <source>
        <strain evidence="1">PCC 7102</strain>
    </source>
</reference>
<evidence type="ECO:0000313" key="1">
    <source>
        <dbReference type="EMBL" id="RUS93292.1"/>
    </source>
</evidence>
<dbReference type="EMBL" id="RSCL01000060">
    <property type="protein sequence ID" value="RUS93292.1"/>
    <property type="molecule type" value="Genomic_DNA"/>
</dbReference>
<gene>
    <name evidence="1" type="ORF">DSM106972_096480</name>
</gene>
<protein>
    <submittedName>
        <fullName evidence="1">Uncharacterized protein</fullName>
    </submittedName>
</protein>
<dbReference type="Proteomes" id="UP000271624">
    <property type="component" value="Unassembled WGS sequence"/>
</dbReference>
<dbReference type="AlphaFoldDB" id="A0A433UHI1"/>
<organism evidence="1 2">
    <name type="scientific">Dulcicalothrix desertica PCC 7102</name>
    <dbReference type="NCBI Taxonomy" id="232991"/>
    <lineage>
        <taxon>Bacteria</taxon>
        <taxon>Bacillati</taxon>
        <taxon>Cyanobacteriota</taxon>
        <taxon>Cyanophyceae</taxon>
        <taxon>Nostocales</taxon>
        <taxon>Calotrichaceae</taxon>
        <taxon>Dulcicalothrix</taxon>
    </lineage>
</organism>